<keyword evidence="6 8" id="KW-0472">Membrane</keyword>
<dbReference type="SUPFAM" id="SSF103473">
    <property type="entry name" value="MFS general substrate transporter"/>
    <property type="match status" value="1"/>
</dbReference>
<proteinExistence type="predicted"/>
<dbReference type="GO" id="GO:0005886">
    <property type="term" value="C:plasma membrane"/>
    <property type="evidence" value="ECO:0007669"/>
    <property type="project" value="UniProtKB-SubCell"/>
</dbReference>
<feature type="domain" description="Major facilitator superfamily (MFS) profile" evidence="9">
    <location>
        <begin position="25"/>
        <end position="486"/>
    </location>
</feature>
<dbReference type="InterPro" id="IPR036259">
    <property type="entry name" value="MFS_trans_sf"/>
</dbReference>
<feature type="transmembrane region" description="Helical" evidence="8">
    <location>
        <begin position="345"/>
        <end position="364"/>
    </location>
</feature>
<feature type="transmembrane region" description="Helical" evidence="8">
    <location>
        <begin position="870"/>
        <end position="889"/>
    </location>
</feature>
<keyword evidence="11" id="KW-1185">Reference proteome</keyword>
<evidence type="ECO:0000313" key="11">
    <source>
        <dbReference type="Proteomes" id="UP000265341"/>
    </source>
</evidence>
<accession>A0A399F0U5</accession>
<name>A0A399F0U5_9DEIN</name>
<dbReference type="EMBL" id="QWLA01000002">
    <property type="protein sequence ID" value="RIH89673.1"/>
    <property type="molecule type" value="Genomic_DNA"/>
</dbReference>
<dbReference type="PROSITE" id="PS50850">
    <property type="entry name" value="MFS"/>
    <property type="match status" value="1"/>
</dbReference>
<keyword evidence="3" id="KW-1003">Cell membrane</keyword>
<dbReference type="PRINTS" id="PR01036">
    <property type="entry name" value="TCRTETB"/>
</dbReference>
<keyword evidence="4 8" id="KW-0812">Transmembrane</keyword>
<feature type="transmembrane region" description="Helical" evidence="8">
    <location>
        <begin position="278"/>
        <end position="303"/>
    </location>
</feature>
<evidence type="ECO:0000313" key="10">
    <source>
        <dbReference type="EMBL" id="RIH89673.1"/>
    </source>
</evidence>
<keyword evidence="7" id="KW-0175">Coiled coil</keyword>
<dbReference type="Proteomes" id="UP000265341">
    <property type="component" value="Unassembled WGS sequence"/>
</dbReference>
<dbReference type="GO" id="GO:0022857">
    <property type="term" value="F:transmembrane transporter activity"/>
    <property type="evidence" value="ECO:0007669"/>
    <property type="project" value="InterPro"/>
</dbReference>
<evidence type="ECO:0000256" key="2">
    <source>
        <dbReference type="ARBA" id="ARBA00022448"/>
    </source>
</evidence>
<feature type="transmembrane region" description="Helical" evidence="8">
    <location>
        <begin position="90"/>
        <end position="108"/>
    </location>
</feature>
<feature type="transmembrane region" description="Helical" evidence="8">
    <location>
        <begin position="370"/>
        <end position="387"/>
    </location>
</feature>
<dbReference type="InterPro" id="IPR011701">
    <property type="entry name" value="MFS"/>
</dbReference>
<feature type="transmembrane region" description="Helical" evidence="8">
    <location>
        <begin position="59"/>
        <end position="78"/>
    </location>
</feature>
<feature type="coiled-coil region" evidence="7">
    <location>
        <begin position="796"/>
        <end position="835"/>
    </location>
</feature>
<keyword evidence="5 8" id="KW-1133">Transmembrane helix</keyword>
<dbReference type="InterPro" id="IPR004638">
    <property type="entry name" value="EmrB-like"/>
</dbReference>
<dbReference type="AlphaFoldDB" id="A0A399F0U5"/>
<evidence type="ECO:0000256" key="8">
    <source>
        <dbReference type="SAM" id="Phobius"/>
    </source>
</evidence>
<comment type="subcellular location">
    <subcellularLocation>
        <location evidence="1">Cell membrane</location>
        <topology evidence="1">Multi-pass membrane protein</topology>
    </subcellularLocation>
</comment>
<organism evidence="10 11">
    <name type="scientific">Calidithermus roseus</name>
    <dbReference type="NCBI Taxonomy" id="1644118"/>
    <lineage>
        <taxon>Bacteria</taxon>
        <taxon>Thermotogati</taxon>
        <taxon>Deinococcota</taxon>
        <taxon>Deinococci</taxon>
        <taxon>Thermales</taxon>
        <taxon>Thermaceae</taxon>
        <taxon>Calidithermus</taxon>
    </lineage>
</organism>
<evidence type="ECO:0000256" key="6">
    <source>
        <dbReference type="ARBA" id="ARBA00023136"/>
    </source>
</evidence>
<reference evidence="10 11" key="1">
    <citation type="submission" date="2018-08" db="EMBL/GenBank/DDBJ databases">
        <title>Meiothermus roseus NBRC 110900 genome sequencing project.</title>
        <authorList>
            <person name="Da Costa M.S."/>
            <person name="Albuquerque L."/>
            <person name="Raposo P."/>
            <person name="Froufe H.J.C."/>
            <person name="Barroso C.S."/>
            <person name="Egas C."/>
        </authorList>
    </citation>
    <scope>NUCLEOTIDE SEQUENCE [LARGE SCALE GENOMIC DNA]</scope>
    <source>
        <strain evidence="10 11">NBRC 110900</strain>
    </source>
</reference>
<dbReference type="PANTHER" id="PTHR23501:SF197">
    <property type="entry name" value="COMD"/>
    <property type="match status" value="1"/>
</dbReference>
<feature type="transmembrane region" description="Helical" evidence="8">
    <location>
        <begin position="120"/>
        <end position="141"/>
    </location>
</feature>
<evidence type="ECO:0000256" key="3">
    <source>
        <dbReference type="ARBA" id="ARBA00022475"/>
    </source>
</evidence>
<keyword evidence="2" id="KW-0813">Transport</keyword>
<evidence type="ECO:0000256" key="5">
    <source>
        <dbReference type="ARBA" id="ARBA00022989"/>
    </source>
</evidence>
<dbReference type="FunFam" id="1.20.1720.10:FF:000004">
    <property type="entry name" value="EmrB/QacA family drug resistance transporter"/>
    <property type="match status" value="1"/>
</dbReference>
<gene>
    <name evidence="10" type="primary">bmr3_1</name>
    <name evidence="10" type="ORF">Mrose_00265</name>
</gene>
<protein>
    <submittedName>
        <fullName evidence="10">Multidrug resistance protein 3</fullName>
    </submittedName>
</protein>
<evidence type="ECO:0000256" key="4">
    <source>
        <dbReference type="ARBA" id="ARBA00022692"/>
    </source>
</evidence>
<feature type="transmembrane region" description="Helical" evidence="8">
    <location>
        <begin position="309"/>
        <end position="333"/>
    </location>
</feature>
<evidence type="ECO:0000256" key="1">
    <source>
        <dbReference type="ARBA" id="ARBA00004651"/>
    </source>
</evidence>
<feature type="transmembrane region" description="Helical" evidence="8">
    <location>
        <begin position="209"/>
        <end position="231"/>
    </location>
</feature>
<dbReference type="Gene3D" id="1.20.1720.10">
    <property type="entry name" value="Multidrug resistance protein D"/>
    <property type="match status" value="1"/>
</dbReference>
<feature type="transmembrane region" description="Helical" evidence="8">
    <location>
        <begin position="148"/>
        <end position="166"/>
    </location>
</feature>
<comment type="caution">
    <text evidence="10">The sequence shown here is derived from an EMBL/GenBank/DDBJ whole genome shotgun (WGS) entry which is preliminary data.</text>
</comment>
<dbReference type="CDD" id="cd17502">
    <property type="entry name" value="MFS_Azr1_MDR_like"/>
    <property type="match status" value="1"/>
</dbReference>
<feature type="transmembrane region" description="Helical" evidence="8">
    <location>
        <begin position="178"/>
        <end position="197"/>
    </location>
</feature>
<sequence>MNDFVQPTDPRAPQAQTTPRETRLTLIGILLGLFLAALDQTIVSTALPRIIADLKGTELYAWVTTAYLLTATFSAPIFGRLTELFSRKAILLVAIGIFLAGSALSGLAQNMPELIFFRGIQGIGGGALFALALTTIAVLFPPRERGKVGGLFGAIFGVSSALGPWLGGLLTDHLSWHWVFYINMPVGAVALWFILRFMPRLSPERRERFDFLGAGLLILWTVPLMLAFSWGGSTYPWLSAPILGLFALSALALALWVWSQNREPHPLFDLSVLRIRSFSLASAATFFYGPAFLGAVAFLPLYLQVVKGVSASASGVTVLPLTLGVVLGASGSGVLSGRLGRFKPLLLAGTLWLLLIFTVLHFVLSVDTPLWQAVLFFFLLGLGLGPAQSLLQIAAQNNVPPERIGSATAFTQLMRQIGSTIGIAVLGTVLSHNLTAETCKVFPQDAACKLGVVASRSNEGGTGLNLDEQFARLEAQVVAALKGDTQAYQALLQDPQVPQEAKNGLIEGGIPAQFRQLEARLVAALQGDEKAYAALMADPNLPAEFRARLVKGGIPAQFQELESQLEAALKGSMPAYNALIRNPQVPAELKARLTPGGIPAQFRALEAQFAAALEGDVKAYTALINNPQLPEAFKARLTKGGIPALFQEIRAQLLAALKGDAQAYQAVQQNPLMPAEFKARIPKEGVATQVQPQLEQTLGLLQAALQGDARAAQALRRTPNLDPRIQNLLDNPPPAKALPAVLAQVRVGLEAQSPKIIAAVTQQASAQIEAGLQQAQQQALAQALAGVKAGLAQAQLQAEAAAVAAVRENLQKAQANALEKALQATRDNLVVAEQKALQEVPKQVVAKLEEIKNKLHEALNNGITRAEKEIFLYAAFFVLISLLFILPLPNEELRGRGGMAGA</sequence>
<dbReference type="Gene3D" id="1.20.1250.20">
    <property type="entry name" value="MFS general substrate transporter like domains"/>
    <property type="match status" value="1"/>
</dbReference>
<dbReference type="OrthoDB" id="102502at2"/>
<evidence type="ECO:0000259" key="9">
    <source>
        <dbReference type="PROSITE" id="PS50850"/>
    </source>
</evidence>
<dbReference type="InterPro" id="IPR020846">
    <property type="entry name" value="MFS_dom"/>
</dbReference>
<feature type="transmembrane region" description="Helical" evidence="8">
    <location>
        <begin position="237"/>
        <end position="258"/>
    </location>
</feature>
<dbReference type="Pfam" id="PF07690">
    <property type="entry name" value="MFS_1"/>
    <property type="match status" value="1"/>
</dbReference>
<dbReference type="RefSeq" id="WP_119275624.1">
    <property type="nucleotide sequence ID" value="NZ_QWLA01000002.1"/>
</dbReference>
<evidence type="ECO:0000256" key="7">
    <source>
        <dbReference type="SAM" id="Coils"/>
    </source>
</evidence>
<feature type="transmembrane region" description="Helical" evidence="8">
    <location>
        <begin position="24"/>
        <end position="47"/>
    </location>
</feature>
<dbReference type="NCBIfam" id="TIGR00711">
    <property type="entry name" value="efflux_EmrB"/>
    <property type="match status" value="1"/>
</dbReference>
<dbReference type="PANTHER" id="PTHR23501">
    <property type="entry name" value="MAJOR FACILITATOR SUPERFAMILY"/>
    <property type="match status" value="1"/>
</dbReference>